<evidence type="ECO:0000256" key="6">
    <source>
        <dbReference type="ARBA" id="ARBA00022692"/>
    </source>
</evidence>
<feature type="transmembrane region" description="Helical" evidence="15">
    <location>
        <begin position="15"/>
        <end position="37"/>
    </location>
</feature>
<comment type="PTM">
    <text evidence="12">Binds 4 heme groups per subunit.</text>
</comment>
<keyword evidence="6 15" id="KW-0812">Transmembrane</keyword>
<dbReference type="PIRSF" id="PIRSF000013">
    <property type="entry name" value="4_hem_cytochrm_NapC"/>
    <property type="match status" value="1"/>
</dbReference>
<feature type="binding site" description="covalent" evidence="13">
    <location>
        <position position="56"/>
    </location>
    <ligand>
        <name>heme</name>
        <dbReference type="ChEBI" id="CHEBI:30413"/>
        <label>1</label>
    </ligand>
</feature>
<dbReference type="GO" id="GO:0016491">
    <property type="term" value="F:oxidoreductase activity"/>
    <property type="evidence" value="ECO:0007669"/>
    <property type="project" value="UniProtKB-KW"/>
</dbReference>
<evidence type="ECO:0000313" key="17">
    <source>
        <dbReference type="EMBL" id="MWV68823.1"/>
    </source>
</evidence>
<dbReference type="InterPro" id="IPR017571">
    <property type="entry name" value="NrfH"/>
</dbReference>
<dbReference type="PANTHER" id="PTHR30333:SF1">
    <property type="entry name" value="CYTOCHROME C-TYPE PROTEIN NAPC"/>
    <property type="match status" value="1"/>
</dbReference>
<reference evidence="18 19" key="2">
    <citation type="journal article" date="2016" name="Infect. Immun.">
        <title>Helicobacter saguini, a Novel Helicobacter Isolated from Cotton-Top Tamarins with Ulcerative Colitis, Has Proinflammatory Properties and Induces Typhlocolitis and Dysplasia in Gnotobiotic IL-10-/- Mice.</title>
        <authorList>
            <person name="Shen Z."/>
            <person name="Mannion A."/>
            <person name="Whary M.T."/>
            <person name="Muthupalani S."/>
            <person name="Sheh A."/>
            <person name="Feng Y."/>
            <person name="Gong G."/>
            <person name="Vandamme P."/>
            <person name="Holcombe H.R."/>
            <person name="Paster B.J."/>
            <person name="Fox J.G."/>
        </authorList>
    </citation>
    <scope>NUCLEOTIDE SEQUENCE [LARGE SCALE GENOMIC DNA]</scope>
    <source>
        <strain evidence="18 19">MIT 97-6194</strain>
    </source>
</reference>
<feature type="domain" description="NapC/NirT cytochrome c N-terminal" evidence="16">
    <location>
        <begin position="21"/>
        <end position="171"/>
    </location>
</feature>
<dbReference type="GO" id="GO:0022900">
    <property type="term" value="P:electron transport chain"/>
    <property type="evidence" value="ECO:0007669"/>
    <property type="project" value="InterPro"/>
</dbReference>
<feature type="binding site" description="axial binding residue" evidence="14">
    <location>
        <position position="139"/>
    </location>
    <ligand>
        <name>heme</name>
        <dbReference type="ChEBI" id="CHEBI:30413"/>
        <label>3</label>
    </ligand>
    <ligandPart>
        <name>Fe</name>
        <dbReference type="ChEBI" id="CHEBI:18248"/>
    </ligandPart>
</feature>
<feature type="binding site" description="covalent" evidence="13">
    <location>
        <position position="53"/>
    </location>
    <ligand>
        <name>heme</name>
        <dbReference type="ChEBI" id="CHEBI:30413"/>
        <label>1</label>
    </ligand>
</feature>
<dbReference type="Pfam" id="PF03264">
    <property type="entry name" value="Cytochrom_NNT"/>
    <property type="match status" value="1"/>
</dbReference>
<feature type="binding site" description="covalent" evidence="13">
    <location>
        <position position="164"/>
    </location>
    <ligand>
        <name>heme</name>
        <dbReference type="ChEBI" id="CHEBI:30413"/>
        <label>4</label>
    </ligand>
</feature>
<feature type="binding site" description="covalent" evidence="13">
    <location>
        <position position="83"/>
    </location>
    <ligand>
        <name>heme</name>
        <dbReference type="ChEBI" id="CHEBI:30413"/>
        <label>2</label>
    </ligand>
</feature>
<keyword evidence="7 12" id="KW-0479">Metal-binding</keyword>
<evidence type="ECO:0000256" key="11">
    <source>
        <dbReference type="ARBA" id="ARBA00023136"/>
    </source>
</evidence>
<name>A0A347VRL6_9HELI</name>
<dbReference type="InterPro" id="IPR038266">
    <property type="entry name" value="NapC/NirT_cytc_sf"/>
</dbReference>
<feature type="binding site" description="covalent" evidence="13">
    <location>
        <position position="135"/>
    </location>
    <ligand>
        <name>heme</name>
        <dbReference type="ChEBI" id="CHEBI:30413"/>
        <label>3</label>
    </ligand>
</feature>
<evidence type="ECO:0000256" key="1">
    <source>
        <dbReference type="ARBA" id="ARBA00004162"/>
    </source>
</evidence>
<reference evidence="18 19" key="1">
    <citation type="journal article" date="2014" name="Genome Announc.">
        <title>Draft genome sequences of eight enterohepatic helicobacter species isolated from both laboratory and wild rodents.</title>
        <authorList>
            <person name="Sheh A."/>
            <person name="Shen Z."/>
            <person name="Fox J.G."/>
        </authorList>
    </citation>
    <scope>NUCLEOTIDE SEQUENCE [LARGE SCALE GENOMIC DNA]</scope>
    <source>
        <strain evidence="18 19">MIT 97-6194</strain>
    </source>
</reference>
<evidence type="ECO:0000256" key="7">
    <source>
        <dbReference type="ARBA" id="ARBA00022723"/>
    </source>
</evidence>
<reference evidence="18" key="3">
    <citation type="submission" date="2018-04" db="EMBL/GenBank/DDBJ databases">
        <authorList>
            <person name="Sheh A."/>
            <person name="Shen Z."/>
            <person name="Mannion A.J."/>
            <person name="Fox J.G."/>
        </authorList>
    </citation>
    <scope>NUCLEOTIDE SEQUENCE</scope>
    <source>
        <strain evidence="18">MIT 97-6194</strain>
    </source>
</reference>
<evidence type="ECO:0000256" key="4">
    <source>
        <dbReference type="ARBA" id="ARBA00022475"/>
    </source>
</evidence>
<reference evidence="17 20" key="4">
    <citation type="submission" date="2019-12" db="EMBL/GenBank/DDBJ databases">
        <title>Multi-Generational Helicobacter saguini Isolates.</title>
        <authorList>
            <person name="Mannion A."/>
            <person name="Shen Z."/>
            <person name="Fox J.G."/>
        </authorList>
    </citation>
    <scope>NUCLEOTIDE SEQUENCE [LARGE SCALE GENOMIC DNA]</scope>
    <source>
        <strain evidence="17">16-048</strain>
        <strain evidence="20">16-048 (F4)</strain>
    </source>
</reference>
<dbReference type="NCBIfam" id="TIGR03153">
    <property type="entry name" value="cytochr_NrfH"/>
    <property type="match status" value="1"/>
</dbReference>
<dbReference type="RefSeq" id="WP_034571474.1">
    <property type="nucleotide sequence ID" value="NZ_JRMP02000007.1"/>
</dbReference>
<dbReference type="InterPro" id="IPR005126">
    <property type="entry name" value="NapC/NirT_cyt_c_N"/>
</dbReference>
<evidence type="ECO:0000256" key="5">
    <source>
        <dbReference type="ARBA" id="ARBA00022617"/>
    </source>
</evidence>
<keyword evidence="8 12" id="KW-0249">Electron transport</keyword>
<feature type="binding site" description="axial binding residue" evidence="14">
    <location>
        <position position="87"/>
    </location>
    <ligand>
        <name>heme</name>
        <dbReference type="ChEBI" id="CHEBI:30413"/>
        <label>2</label>
    </ligand>
    <ligandPart>
        <name>Fe</name>
        <dbReference type="ChEBI" id="CHEBI:18248"/>
    </ligandPart>
</feature>
<evidence type="ECO:0000256" key="2">
    <source>
        <dbReference type="ARBA" id="ARBA00007395"/>
    </source>
</evidence>
<dbReference type="GO" id="GO:0009061">
    <property type="term" value="P:anaerobic respiration"/>
    <property type="evidence" value="ECO:0007669"/>
    <property type="project" value="TreeGrafter"/>
</dbReference>
<feature type="binding site" description="axial binding residue" evidence="14">
    <location>
        <position position="165"/>
    </location>
    <ligand>
        <name>heme</name>
        <dbReference type="ChEBI" id="CHEBI:30413"/>
        <label>4</label>
    </ligand>
    <ligandPart>
        <name>Fe</name>
        <dbReference type="ChEBI" id="CHEBI:18248"/>
    </ligandPart>
</feature>
<comment type="cofactor">
    <cofactor evidence="13">
        <name>heme</name>
        <dbReference type="ChEBI" id="CHEBI:30413"/>
    </cofactor>
    <text evidence="13">Binds 4 heme groups per subunit.</text>
</comment>
<keyword evidence="19" id="KW-1185">Reference proteome</keyword>
<dbReference type="Gene3D" id="1.10.3820.10">
    <property type="entry name" value="Di-heme elbow motif domain"/>
    <property type="match status" value="1"/>
</dbReference>
<accession>A0A347VRL6</accession>
<dbReference type="OrthoDB" id="9782159at2"/>
<dbReference type="PANTHER" id="PTHR30333">
    <property type="entry name" value="CYTOCHROME C-TYPE PROTEIN"/>
    <property type="match status" value="1"/>
</dbReference>
<keyword evidence="11 15" id="KW-0472">Membrane</keyword>
<comment type="subcellular location">
    <subcellularLocation>
        <location evidence="1">Cell membrane</location>
        <topology evidence="1">Single-pass membrane protein</topology>
    </subcellularLocation>
</comment>
<dbReference type="GO" id="GO:0009055">
    <property type="term" value="F:electron transfer activity"/>
    <property type="evidence" value="ECO:0007669"/>
    <property type="project" value="TreeGrafter"/>
</dbReference>
<dbReference type="GO" id="GO:0005886">
    <property type="term" value="C:plasma membrane"/>
    <property type="evidence" value="ECO:0007669"/>
    <property type="project" value="UniProtKB-SubCell"/>
</dbReference>
<evidence type="ECO:0000256" key="10">
    <source>
        <dbReference type="ARBA" id="ARBA00023004"/>
    </source>
</evidence>
<evidence type="ECO:0000256" key="9">
    <source>
        <dbReference type="ARBA" id="ARBA00022989"/>
    </source>
</evidence>
<protein>
    <recommendedName>
        <fullName evidence="12">Cytochrome c-type protein</fullName>
    </recommendedName>
</protein>
<comment type="similarity">
    <text evidence="2">Belongs to the NapC/NirT/NrfH family.</text>
</comment>
<feature type="binding site" evidence="13">
    <location>
        <position position="95"/>
    </location>
    <ligand>
        <name>a menaquinol</name>
        <dbReference type="ChEBI" id="CHEBI:18151"/>
    </ligand>
</feature>
<proteinExistence type="inferred from homology"/>
<dbReference type="EMBL" id="QBIU01000001">
    <property type="protein sequence ID" value="MWV68823.1"/>
    <property type="molecule type" value="Genomic_DNA"/>
</dbReference>
<feature type="binding site" description="axial binding residue" evidence="14">
    <location>
        <position position="59"/>
    </location>
    <ligand>
        <name>heme</name>
        <dbReference type="ChEBI" id="CHEBI:30413"/>
        <label>1</label>
    </ligand>
    <ligandPart>
        <name>Fe</name>
        <dbReference type="ChEBI" id="CHEBI:18248"/>
    </ligandPart>
</feature>
<comment type="caution">
    <text evidence="18">The sequence shown here is derived from an EMBL/GenBank/DDBJ whole genome shotgun (WGS) entry which is preliminary data.</text>
</comment>
<keyword evidence="4" id="KW-1003">Cell membrane</keyword>
<evidence type="ECO:0000256" key="14">
    <source>
        <dbReference type="PIRSR" id="PIRSR000013-2"/>
    </source>
</evidence>
<dbReference type="EMBL" id="JRMP02000007">
    <property type="protein sequence ID" value="TLD94427.1"/>
    <property type="molecule type" value="Genomic_DNA"/>
</dbReference>
<evidence type="ECO:0000313" key="19">
    <source>
        <dbReference type="Proteomes" id="UP000029714"/>
    </source>
</evidence>
<keyword evidence="3 12" id="KW-0813">Transport</keyword>
<evidence type="ECO:0000256" key="8">
    <source>
        <dbReference type="ARBA" id="ARBA00022982"/>
    </source>
</evidence>
<evidence type="ECO:0000313" key="20">
    <source>
        <dbReference type="Proteomes" id="UP000477070"/>
    </source>
</evidence>
<keyword evidence="5 12" id="KW-0349">Heme</keyword>
<feature type="binding site" description="covalent" evidence="13">
    <location>
        <position position="138"/>
    </location>
    <ligand>
        <name>heme</name>
        <dbReference type="ChEBI" id="CHEBI:30413"/>
        <label>3</label>
    </ligand>
</feature>
<evidence type="ECO:0000259" key="16">
    <source>
        <dbReference type="Pfam" id="PF03264"/>
    </source>
</evidence>
<dbReference type="AlphaFoldDB" id="A0A347VRL6"/>
<dbReference type="GO" id="GO:0046872">
    <property type="term" value="F:metal ion binding"/>
    <property type="evidence" value="ECO:0007669"/>
    <property type="project" value="UniProtKB-KW"/>
</dbReference>
<feature type="binding site" description="covalent" evidence="13">
    <location>
        <position position="86"/>
    </location>
    <ligand>
        <name>heme</name>
        <dbReference type="ChEBI" id="CHEBI:30413"/>
        <label>2</label>
    </ligand>
</feature>
<feature type="binding site" description="axial binding residue" evidence="14">
    <location>
        <position position="170"/>
    </location>
    <ligand>
        <name>heme</name>
        <dbReference type="ChEBI" id="CHEBI:30413"/>
        <label>2</label>
    </ligand>
    <ligandPart>
        <name>Fe</name>
        <dbReference type="ChEBI" id="CHEBI:18248"/>
    </ligandPart>
</feature>
<keyword evidence="10 12" id="KW-0408">Iron</keyword>
<evidence type="ECO:0000256" key="13">
    <source>
        <dbReference type="PIRSR" id="PIRSR000013-1"/>
    </source>
</evidence>
<dbReference type="STRING" id="1548018.LS64_05590"/>
<keyword evidence="9 15" id="KW-1133">Transmembrane helix</keyword>
<evidence type="ECO:0000256" key="15">
    <source>
        <dbReference type="SAM" id="Phobius"/>
    </source>
</evidence>
<organism evidence="18 19">
    <name type="scientific">Helicobacter saguini</name>
    <dbReference type="NCBI Taxonomy" id="1548018"/>
    <lineage>
        <taxon>Bacteria</taxon>
        <taxon>Pseudomonadati</taxon>
        <taxon>Campylobacterota</taxon>
        <taxon>Epsilonproteobacteria</taxon>
        <taxon>Campylobacterales</taxon>
        <taxon>Helicobacteraceae</taxon>
        <taxon>Helicobacter</taxon>
    </lineage>
</organism>
<dbReference type="InterPro" id="IPR024717">
    <property type="entry name" value="NapC/NirT/NrfH"/>
</dbReference>
<dbReference type="GO" id="GO:0020037">
    <property type="term" value="F:heme binding"/>
    <property type="evidence" value="ECO:0007669"/>
    <property type="project" value="InterPro"/>
</dbReference>
<evidence type="ECO:0000256" key="12">
    <source>
        <dbReference type="PIRNR" id="PIRNR000013"/>
    </source>
</evidence>
<sequence length="174" mass="19087">MQDSKDSTTQKQKKFSAYFAIVFALLAVLFISGAYTFHNAKGMSYLSNDSAACNNCHIMNDVYADYLKAPHSKKIKGEPRASCGDCHLPHNFIDKWIAKAESGVGHAYAFTFKLNDLPTNLSATEKTKKIVQQNCMNCHADYATHAINATTSRGIKDALTCTSCHVGVGHKQGF</sequence>
<dbReference type="SUPFAM" id="SSF48695">
    <property type="entry name" value="Multiheme cytochromes"/>
    <property type="match status" value="1"/>
</dbReference>
<dbReference type="Proteomes" id="UP000029714">
    <property type="component" value="Unassembled WGS sequence"/>
</dbReference>
<dbReference type="GO" id="GO:0019333">
    <property type="term" value="P:denitrification pathway"/>
    <property type="evidence" value="ECO:0007669"/>
    <property type="project" value="InterPro"/>
</dbReference>
<feature type="binding site" description="covalent" evidence="13">
    <location>
        <position position="161"/>
    </location>
    <ligand>
        <name>heme</name>
        <dbReference type="ChEBI" id="CHEBI:30413"/>
        <label>4</label>
    </ligand>
</feature>
<dbReference type="InterPro" id="IPR036280">
    <property type="entry name" value="Multihaem_cyt_sf"/>
</dbReference>
<gene>
    <name evidence="18" type="primary">nrfH</name>
    <name evidence="17" type="ORF">DCO61_01975</name>
    <name evidence="18" type="ORF">LS64_005720</name>
</gene>
<dbReference type="InterPro" id="IPR051174">
    <property type="entry name" value="Cytochrome_c-type_ET"/>
</dbReference>
<dbReference type="Proteomes" id="UP000477070">
    <property type="component" value="Unassembled WGS sequence"/>
</dbReference>
<evidence type="ECO:0000313" key="18">
    <source>
        <dbReference type="EMBL" id="TLD94427.1"/>
    </source>
</evidence>
<keyword evidence="18" id="KW-0560">Oxidoreductase</keyword>
<evidence type="ECO:0000256" key="3">
    <source>
        <dbReference type="ARBA" id="ARBA00022448"/>
    </source>
</evidence>